<keyword evidence="4 7" id="KW-0863">Zinc-finger</keyword>
<feature type="domain" description="C2H2-type" evidence="9">
    <location>
        <begin position="616"/>
        <end position="640"/>
    </location>
</feature>
<evidence type="ECO:0000313" key="11">
    <source>
        <dbReference type="RefSeq" id="XP_011641377.1"/>
    </source>
</evidence>
<evidence type="ECO:0000259" key="9">
    <source>
        <dbReference type="PROSITE" id="PS50157"/>
    </source>
</evidence>
<dbReference type="PROSITE" id="PS50157">
    <property type="entry name" value="ZINC_FINGER_C2H2_2"/>
    <property type="match status" value="2"/>
</dbReference>
<sequence length="640" mass="73587">MCATTVISRSIGNVCAHHNKLCRHRDTRKKMNNTETDSSSMKSLETVLVKDANIIRMKTTANQAALHNAQSIRNLPNILRNSNIRTSRNHKSLTKTDTFFVSSAEDVNSSLELNTTLSSIDLDTEANCNTTASPKPHHQRKQVHNPLDVQYDTLDCNNNKNINMPQKINTSRVSNCKKNTSMKRLKYSNKQKKRLHNKKSKKATTRKSGSRKQMSRKRTNFNTLTAIPDVNMKNVIVQNTNNFFNNNIHTQPTFGPNIININVNNDIINSIATNSVNSSDISYCNTEAYGVEEKYGANPVVSFISTDFNTSQNKIIQRDITSCEFPTMENSSQGELIDRYIGCNFLYESKVLYSCTCANCMSHDKDLIFHEDPISTSTSSSDDMETDLTCDLYTNIYDFYVDNDFNLFGDNLVIDKNLFREEFREEKNIKKNVCTINNSTKDELVESIANMSSTEPSKSYNLQSCHIDRIQDMYIKSHSTELTHSTGTARMENIRDFNEMNISNYPNLDKLSMKENKITSEKEAPIQTAILTDVPSVFNSKYQMQENKKDLCVIQCYQCGKLFNKRQLWKHFTYCDFYKENFTCHICSKTYRHKSSLAQHLRITHNVLYNSHGKSYTCTKCSKSYVRYRAFQRHVLFHDN</sequence>
<comment type="subcellular location">
    <subcellularLocation>
        <location evidence="1">Nucleus</location>
    </subcellularLocation>
</comment>
<evidence type="ECO:0000256" key="7">
    <source>
        <dbReference type="PROSITE-ProRule" id="PRU00042"/>
    </source>
</evidence>
<evidence type="ECO:0000256" key="3">
    <source>
        <dbReference type="ARBA" id="ARBA00022737"/>
    </source>
</evidence>
<keyword evidence="3" id="KW-0677">Repeat</keyword>
<feature type="compositionally biased region" description="Basic residues" evidence="8">
    <location>
        <begin position="180"/>
        <end position="219"/>
    </location>
</feature>
<dbReference type="SMART" id="SM00355">
    <property type="entry name" value="ZnF_C2H2"/>
    <property type="match status" value="2"/>
</dbReference>
<proteinExistence type="predicted"/>
<dbReference type="RefSeq" id="XP_011641377.1">
    <property type="nucleotide sequence ID" value="XM_011643075.1"/>
</dbReference>
<dbReference type="KEGG" id="pbar:105429840"/>
<evidence type="ECO:0000256" key="5">
    <source>
        <dbReference type="ARBA" id="ARBA00022833"/>
    </source>
</evidence>
<dbReference type="GO" id="GO:0008270">
    <property type="term" value="F:zinc ion binding"/>
    <property type="evidence" value="ECO:0007669"/>
    <property type="project" value="UniProtKB-KW"/>
</dbReference>
<dbReference type="Pfam" id="PF00096">
    <property type="entry name" value="zf-C2H2"/>
    <property type="match status" value="1"/>
</dbReference>
<dbReference type="PROSITE" id="PS00028">
    <property type="entry name" value="ZINC_FINGER_C2H2_1"/>
    <property type="match status" value="2"/>
</dbReference>
<keyword evidence="10" id="KW-1185">Reference proteome</keyword>
<accession>A0A6I9WJ25</accession>
<evidence type="ECO:0000256" key="4">
    <source>
        <dbReference type="ARBA" id="ARBA00022771"/>
    </source>
</evidence>
<dbReference type="Proteomes" id="UP000504615">
    <property type="component" value="Unplaced"/>
</dbReference>
<feature type="domain" description="C2H2-type" evidence="9">
    <location>
        <begin position="582"/>
        <end position="605"/>
    </location>
</feature>
<organism evidence="10 11">
    <name type="scientific">Pogonomyrmex barbatus</name>
    <name type="common">red harvester ant</name>
    <dbReference type="NCBI Taxonomy" id="144034"/>
    <lineage>
        <taxon>Eukaryota</taxon>
        <taxon>Metazoa</taxon>
        <taxon>Ecdysozoa</taxon>
        <taxon>Arthropoda</taxon>
        <taxon>Hexapoda</taxon>
        <taxon>Insecta</taxon>
        <taxon>Pterygota</taxon>
        <taxon>Neoptera</taxon>
        <taxon>Endopterygota</taxon>
        <taxon>Hymenoptera</taxon>
        <taxon>Apocrita</taxon>
        <taxon>Aculeata</taxon>
        <taxon>Formicoidea</taxon>
        <taxon>Formicidae</taxon>
        <taxon>Myrmicinae</taxon>
        <taxon>Pogonomyrmex</taxon>
    </lineage>
</organism>
<evidence type="ECO:0000256" key="6">
    <source>
        <dbReference type="ARBA" id="ARBA00023242"/>
    </source>
</evidence>
<gene>
    <name evidence="11" type="primary">LOC105429840</name>
</gene>
<reference evidence="11" key="1">
    <citation type="submission" date="2025-08" db="UniProtKB">
        <authorList>
            <consortium name="RefSeq"/>
        </authorList>
    </citation>
    <scope>IDENTIFICATION</scope>
</reference>
<dbReference type="GO" id="GO:0000977">
    <property type="term" value="F:RNA polymerase II transcription regulatory region sequence-specific DNA binding"/>
    <property type="evidence" value="ECO:0007669"/>
    <property type="project" value="TreeGrafter"/>
</dbReference>
<dbReference type="PANTHER" id="PTHR24381:SF393">
    <property type="entry name" value="CHROMATIN-LINKED ADAPTOR FOR MSL PROTEINS, ISOFORM B"/>
    <property type="match status" value="1"/>
</dbReference>
<keyword evidence="2" id="KW-0479">Metal-binding</keyword>
<dbReference type="GeneID" id="105429840"/>
<dbReference type="Gene3D" id="3.30.160.60">
    <property type="entry name" value="Classic Zinc Finger"/>
    <property type="match status" value="1"/>
</dbReference>
<dbReference type="GO" id="GO:0000981">
    <property type="term" value="F:DNA-binding transcription factor activity, RNA polymerase II-specific"/>
    <property type="evidence" value="ECO:0007669"/>
    <property type="project" value="TreeGrafter"/>
</dbReference>
<dbReference type="AlphaFoldDB" id="A0A6I9WJ25"/>
<name>A0A6I9WJ25_9HYME</name>
<keyword evidence="6" id="KW-0539">Nucleus</keyword>
<feature type="region of interest" description="Disordered" evidence="8">
    <location>
        <begin position="162"/>
        <end position="220"/>
    </location>
</feature>
<feature type="compositionally biased region" description="Polar residues" evidence="8">
    <location>
        <begin position="162"/>
        <end position="179"/>
    </location>
</feature>
<evidence type="ECO:0000313" key="10">
    <source>
        <dbReference type="Proteomes" id="UP000504615"/>
    </source>
</evidence>
<dbReference type="OrthoDB" id="10039931at2759"/>
<evidence type="ECO:0000256" key="8">
    <source>
        <dbReference type="SAM" id="MobiDB-lite"/>
    </source>
</evidence>
<dbReference type="GO" id="GO:0005634">
    <property type="term" value="C:nucleus"/>
    <property type="evidence" value="ECO:0007669"/>
    <property type="project" value="UniProtKB-SubCell"/>
</dbReference>
<evidence type="ECO:0000256" key="2">
    <source>
        <dbReference type="ARBA" id="ARBA00022723"/>
    </source>
</evidence>
<evidence type="ECO:0000256" key="1">
    <source>
        <dbReference type="ARBA" id="ARBA00004123"/>
    </source>
</evidence>
<dbReference type="InterPro" id="IPR036236">
    <property type="entry name" value="Znf_C2H2_sf"/>
</dbReference>
<protein>
    <submittedName>
        <fullName evidence="11">Protein PF14_0175-like isoform X1</fullName>
    </submittedName>
</protein>
<keyword evidence="5" id="KW-0862">Zinc</keyword>
<dbReference type="InterPro" id="IPR013087">
    <property type="entry name" value="Znf_C2H2_type"/>
</dbReference>
<dbReference type="PANTHER" id="PTHR24381">
    <property type="entry name" value="ZINC FINGER PROTEIN"/>
    <property type="match status" value="1"/>
</dbReference>
<dbReference type="SUPFAM" id="SSF57667">
    <property type="entry name" value="beta-beta-alpha zinc fingers"/>
    <property type="match status" value="1"/>
</dbReference>